<keyword evidence="5 7" id="KW-0963">Cytoplasm</keyword>
<evidence type="ECO:0000256" key="4">
    <source>
        <dbReference type="ARBA" id="ARBA00022448"/>
    </source>
</evidence>
<comment type="subcellular location">
    <subcellularLocation>
        <location evidence="1 7">Cytoplasm</location>
    </subcellularLocation>
</comment>
<feature type="domain" description="PhoU" evidence="8">
    <location>
        <begin position="121"/>
        <end position="203"/>
    </location>
</feature>
<dbReference type="Gene3D" id="1.20.58.220">
    <property type="entry name" value="Phosphate transport system protein phou homolog 2, domain 2"/>
    <property type="match status" value="1"/>
</dbReference>
<keyword evidence="4 7" id="KW-0813">Transport</keyword>
<dbReference type="InterPro" id="IPR028366">
    <property type="entry name" value="PhoU"/>
</dbReference>
<evidence type="ECO:0000256" key="7">
    <source>
        <dbReference type="PIRNR" id="PIRNR003107"/>
    </source>
</evidence>
<dbReference type="GO" id="GO:0005737">
    <property type="term" value="C:cytoplasm"/>
    <property type="evidence" value="ECO:0007669"/>
    <property type="project" value="UniProtKB-SubCell"/>
</dbReference>
<evidence type="ECO:0000256" key="5">
    <source>
        <dbReference type="ARBA" id="ARBA00022490"/>
    </source>
</evidence>
<accession>A0A100WGT4</accession>
<dbReference type="FunFam" id="1.20.58.220:FF:000004">
    <property type="entry name" value="Phosphate-specific transport system accessory protein PhoU"/>
    <property type="match status" value="1"/>
</dbReference>
<evidence type="ECO:0000256" key="1">
    <source>
        <dbReference type="ARBA" id="ARBA00004496"/>
    </source>
</evidence>
<keyword evidence="10" id="KW-1185">Reference proteome</keyword>
<evidence type="ECO:0000313" key="10">
    <source>
        <dbReference type="Proteomes" id="UP000069443"/>
    </source>
</evidence>
<dbReference type="PANTHER" id="PTHR42930:SF3">
    <property type="entry name" value="PHOSPHATE-SPECIFIC TRANSPORT SYSTEM ACCESSORY PROTEIN PHOU"/>
    <property type="match status" value="1"/>
</dbReference>
<dbReference type="Proteomes" id="UP000069443">
    <property type="component" value="Unassembled WGS sequence"/>
</dbReference>
<evidence type="ECO:0000256" key="2">
    <source>
        <dbReference type="ARBA" id="ARBA00008107"/>
    </source>
</evidence>
<dbReference type="SUPFAM" id="SSF109755">
    <property type="entry name" value="PhoU-like"/>
    <property type="match status" value="1"/>
</dbReference>
<dbReference type="AlphaFoldDB" id="A0A100WGT4"/>
<comment type="function">
    <text evidence="7">Plays a role in the regulation of phosphate uptake.</text>
</comment>
<protein>
    <recommendedName>
        <fullName evidence="7">Phosphate-specific transport system accessory protein PhoU</fullName>
    </recommendedName>
</protein>
<proteinExistence type="inferred from homology"/>
<dbReference type="GO" id="GO:0006817">
    <property type="term" value="P:phosphate ion transport"/>
    <property type="evidence" value="ECO:0007669"/>
    <property type="project" value="UniProtKB-KW"/>
</dbReference>
<reference evidence="10" key="2">
    <citation type="submission" date="2016-02" db="EMBL/GenBank/DDBJ databases">
        <title>Draft genome sequence of five rapidly growing Mycobacterium species.</title>
        <authorList>
            <person name="Katahira K."/>
            <person name="Gotou Y."/>
            <person name="Iida K."/>
            <person name="Ogura Y."/>
            <person name="Hayashi T."/>
        </authorList>
    </citation>
    <scope>NUCLEOTIDE SEQUENCE [LARGE SCALE GENOMIC DNA]</scope>
    <source>
        <strain evidence="10">JCM15298</strain>
    </source>
</reference>
<sequence>MRTEFHAEIDHLTVELGQMCELAATVMACATTTLVHDDDDAVHRVGVELARLTRLHHCVSERAFAILALQAPVAHDLRVVMSAFPISADANRMGGLAANITKVTRRRESTPVPRVALDVFADMGRHAVLLAERAQAAVLDNDVVAAQRITEGDEVMNELHRRLFTMVLDDRWEHGPIAAANVMLLGRFYERFADHAVNIARRVVFQASGRLPNVSASPT</sequence>
<dbReference type="InterPro" id="IPR038078">
    <property type="entry name" value="PhoU-like_sf"/>
</dbReference>
<dbReference type="OrthoDB" id="9814256at2"/>
<dbReference type="GO" id="GO:0045936">
    <property type="term" value="P:negative regulation of phosphate metabolic process"/>
    <property type="evidence" value="ECO:0007669"/>
    <property type="project" value="InterPro"/>
</dbReference>
<evidence type="ECO:0000256" key="6">
    <source>
        <dbReference type="ARBA" id="ARBA00022592"/>
    </source>
</evidence>
<dbReference type="PANTHER" id="PTHR42930">
    <property type="entry name" value="PHOSPHATE-SPECIFIC TRANSPORT SYSTEM ACCESSORY PROTEIN PHOU"/>
    <property type="match status" value="1"/>
</dbReference>
<dbReference type="InterPro" id="IPR026022">
    <property type="entry name" value="PhoU_dom"/>
</dbReference>
<evidence type="ECO:0000313" key="9">
    <source>
        <dbReference type="EMBL" id="GAS97614.1"/>
    </source>
</evidence>
<feature type="domain" description="PhoU" evidence="8">
    <location>
        <begin position="17"/>
        <end position="102"/>
    </location>
</feature>
<dbReference type="NCBIfam" id="TIGR02135">
    <property type="entry name" value="phoU_full"/>
    <property type="match status" value="1"/>
</dbReference>
<dbReference type="EMBL" id="BCSY01000076">
    <property type="protein sequence ID" value="GAS97614.1"/>
    <property type="molecule type" value="Genomic_DNA"/>
</dbReference>
<comment type="similarity">
    <text evidence="2 7">Belongs to the PhoU family.</text>
</comment>
<reference evidence="10" key="1">
    <citation type="journal article" date="2016" name="Genome Announc.">
        <title>Draft Genome Sequences of Five Rapidly Growing Mycobacterium Species, M. thermoresistibile, M. fortuitum subsp. acetamidolyticum, M. canariasense, M. brisbanense, and M. novocastrense.</title>
        <authorList>
            <person name="Katahira K."/>
            <person name="Ogura Y."/>
            <person name="Gotoh Y."/>
            <person name="Hayashi T."/>
        </authorList>
    </citation>
    <scope>NUCLEOTIDE SEQUENCE [LARGE SCALE GENOMIC DNA]</scope>
    <source>
        <strain evidence="10">JCM15298</strain>
    </source>
</reference>
<dbReference type="STRING" id="228230.RMCC_4580"/>
<evidence type="ECO:0000256" key="3">
    <source>
        <dbReference type="ARBA" id="ARBA00011738"/>
    </source>
</evidence>
<dbReference type="Pfam" id="PF01895">
    <property type="entry name" value="PhoU"/>
    <property type="match status" value="2"/>
</dbReference>
<keyword evidence="6 7" id="KW-0592">Phosphate transport</keyword>
<dbReference type="GO" id="GO:0030643">
    <property type="term" value="P:intracellular phosphate ion homeostasis"/>
    <property type="evidence" value="ECO:0007669"/>
    <property type="project" value="InterPro"/>
</dbReference>
<comment type="subunit">
    <text evidence="3 7">Homodimer.</text>
</comment>
<evidence type="ECO:0000259" key="8">
    <source>
        <dbReference type="Pfam" id="PF01895"/>
    </source>
</evidence>
<name>A0A100WGT4_MYCCR</name>
<dbReference type="PIRSF" id="PIRSF003107">
    <property type="entry name" value="PhoU"/>
    <property type="match status" value="1"/>
</dbReference>
<comment type="caution">
    <text evidence="9">The sequence shown here is derived from an EMBL/GenBank/DDBJ whole genome shotgun (WGS) entry which is preliminary data.</text>
</comment>
<gene>
    <name evidence="9" type="ORF">RMCC_4580</name>
</gene>
<organism evidence="9 10">
    <name type="scientific">Mycolicibacterium canariasense</name>
    <name type="common">Mycobacterium canariasense</name>
    <dbReference type="NCBI Taxonomy" id="228230"/>
    <lineage>
        <taxon>Bacteria</taxon>
        <taxon>Bacillati</taxon>
        <taxon>Actinomycetota</taxon>
        <taxon>Actinomycetes</taxon>
        <taxon>Mycobacteriales</taxon>
        <taxon>Mycobacteriaceae</taxon>
        <taxon>Mycolicibacterium</taxon>
    </lineage>
</organism>